<dbReference type="Pfam" id="PF00651">
    <property type="entry name" value="BTB"/>
    <property type="match status" value="1"/>
</dbReference>
<dbReference type="OrthoDB" id="6359816at2759"/>
<dbReference type="SUPFAM" id="SSF54695">
    <property type="entry name" value="POZ domain"/>
    <property type="match status" value="1"/>
</dbReference>
<feature type="domain" description="BTB" evidence="1">
    <location>
        <begin position="22"/>
        <end position="53"/>
    </location>
</feature>
<reference evidence="2" key="1">
    <citation type="journal article" date="2020" name="Stud. Mycol.">
        <title>101 Dothideomycetes genomes: a test case for predicting lifestyles and emergence of pathogens.</title>
        <authorList>
            <person name="Haridas S."/>
            <person name="Albert R."/>
            <person name="Binder M."/>
            <person name="Bloem J."/>
            <person name="Labutti K."/>
            <person name="Salamov A."/>
            <person name="Andreopoulos B."/>
            <person name="Baker S."/>
            <person name="Barry K."/>
            <person name="Bills G."/>
            <person name="Bluhm B."/>
            <person name="Cannon C."/>
            <person name="Castanera R."/>
            <person name="Culley D."/>
            <person name="Daum C."/>
            <person name="Ezra D."/>
            <person name="Gonzalez J."/>
            <person name="Henrissat B."/>
            <person name="Kuo A."/>
            <person name="Liang C."/>
            <person name="Lipzen A."/>
            <person name="Lutzoni F."/>
            <person name="Magnuson J."/>
            <person name="Mondo S."/>
            <person name="Nolan M."/>
            <person name="Ohm R."/>
            <person name="Pangilinan J."/>
            <person name="Park H.-J."/>
            <person name="Ramirez L."/>
            <person name="Alfaro M."/>
            <person name="Sun H."/>
            <person name="Tritt A."/>
            <person name="Yoshinaga Y."/>
            <person name="Zwiers L.-H."/>
            <person name="Turgeon B."/>
            <person name="Goodwin S."/>
            <person name="Spatafora J."/>
            <person name="Crous P."/>
            <person name="Grigoriev I."/>
        </authorList>
    </citation>
    <scope>NUCLEOTIDE SEQUENCE</scope>
    <source>
        <strain evidence="2">ATCC 36951</strain>
    </source>
</reference>
<dbReference type="InterPro" id="IPR000210">
    <property type="entry name" value="BTB/POZ_dom"/>
</dbReference>
<evidence type="ECO:0000259" key="1">
    <source>
        <dbReference type="PROSITE" id="PS50097"/>
    </source>
</evidence>
<organism evidence="2 3">
    <name type="scientific">Zasmidium cellare ATCC 36951</name>
    <dbReference type="NCBI Taxonomy" id="1080233"/>
    <lineage>
        <taxon>Eukaryota</taxon>
        <taxon>Fungi</taxon>
        <taxon>Dikarya</taxon>
        <taxon>Ascomycota</taxon>
        <taxon>Pezizomycotina</taxon>
        <taxon>Dothideomycetes</taxon>
        <taxon>Dothideomycetidae</taxon>
        <taxon>Mycosphaerellales</taxon>
        <taxon>Mycosphaerellaceae</taxon>
        <taxon>Zasmidium</taxon>
    </lineage>
</organism>
<name>A0A6A6CFP7_ZASCE</name>
<dbReference type="PROSITE" id="PS50097">
    <property type="entry name" value="BTB"/>
    <property type="match status" value="1"/>
</dbReference>
<gene>
    <name evidence="2" type="ORF">M409DRAFT_55861</name>
</gene>
<sequence length="211" mass="23473">MAQAPVERAIGVAKLLTNPVYSDFTLEYGDQKWKLHRIVLSTQSSFFATAFKEIEEEQEGAGCRHTDRIRGCGRRHAAVPLHFGLLRHFHLLRRTLRPPAHRVDVLVYTLAVAVDIPPLAEKAASKFCKHTETDWATPGFAQAVRALYEQAPNSRTMRRVAVMTAARHAQELLHESYGTEFRAVVKECKAFGADAQIAAIARQKGLGRGTG</sequence>
<evidence type="ECO:0000313" key="3">
    <source>
        <dbReference type="Proteomes" id="UP000799537"/>
    </source>
</evidence>
<dbReference type="EMBL" id="ML993600">
    <property type="protein sequence ID" value="KAF2165473.1"/>
    <property type="molecule type" value="Genomic_DNA"/>
</dbReference>
<dbReference type="PANTHER" id="PTHR47843">
    <property type="entry name" value="BTB DOMAIN-CONTAINING PROTEIN-RELATED"/>
    <property type="match status" value="1"/>
</dbReference>
<dbReference type="InterPro" id="IPR011333">
    <property type="entry name" value="SKP1/BTB/POZ_sf"/>
</dbReference>
<dbReference type="GeneID" id="54566388"/>
<keyword evidence="3" id="KW-1185">Reference proteome</keyword>
<protein>
    <recommendedName>
        <fullName evidence="1">BTB domain-containing protein</fullName>
    </recommendedName>
</protein>
<dbReference type="AlphaFoldDB" id="A0A6A6CFP7"/>
<dbReference type="RefSeq" id="XP_033666362.1">
    <property type="nucleotide sequence ID" value="XM_033813116.1"/>
</dbReference>
<proteinExistence type="predicted"/>
<evidence type="ECO:0000313" key="2">
    <source>
        <dbReference type="EMBL" id="KAF2165473.1"/>
    </source>
</evidence>
<dbReference type="Proteomes" id="UP000799537">
    <property type="component" value="Unassembled WGS sequence"/>
</dbReference>
<dbReference type="CDD" id="cd18186">
    <property type="entry name" value="BTB_POZ_ZBTB_KLHL-like"/>
    <property type="match status" value="1"/>
</dbReference>
<dbReference type="Gene3D" id="3.30.710.10">
    <property type="entry name" value="Potassium Channel Kv1.1, Chain A"/>
    <property type="match status" value="1"/>
</dbReference>
<accession>A0A6A6CFP7</accession>